<proteinExistence type="predicted"/>
<evidence type="ECO:0000313" key="2">
    <source>
        <dbReference type="EMBL" id="MBB5039401.1"/>
    </source>
</evidence>
<evidence type="ECO:0000313" key="3">
    <source>
        <dbReference type="Proteomes" id="UP000534294"/>
    </source>
</evidence>
<keyword evidence="1" id="KW-1133">Transmembrane helix</keyword>
<comment type="caution">
    <text evidence="2">The sequence shown here is derived from an EMBL/GenBank/DDBJ whole genome shotgun (WGS) entry which is preliminary data.</text>
</comment>
<accession>A0A7W7YNC9</accession>
<evidence type="ECO:0000256" key="1">
    <source>
        <dbReference type="SAM" id="Phobius"/>
    </source>
</evidence>
<keyword evidence="1" id="KW-0472">Membrane</keyword>
<dbReference type="AlphaFoldDB" id="A0A7W7YNC9"/>
<keyword evidence="3" id="KW-1185">Reference proteome</keyword>
<organism evidence="2 3">
    <name type="scientific">Prosthecobacter dejongeii</name>
    <dbReference type="NCBI Taxonomy" id="48465"/>
    <lineage>
        <taxon>Bacteria</taxon>
        <taxon>Pseudomonadati</taxon>
        <taxon>Verrucomicrobiota</taxon>
        <taxon>Verrucomicrobiia</taxon>
        <taxon>Verrucomicrobiales</taxon>
        <taxon>Verrucomicrobiaceae</taxon>
        <taxon>Prosthecobacter</taxon>
    </lineage>
</organism>
<feature type="transmembrane region" description="Helical" evidence="1">
    <location>
        <begin position="166"/>
        <end position="190"/>
    </location>
</feature>
<feature type="transmembrane region" description="Helical" evidence="1">
    <location>
        <begin position="77"/>
        <end position="98"/>
    </location>
</feature>
<dbReference type="Proteomes" id="UP000534294">
    <property type="component" value="Unassembled WGS sequence"/>
</dbReference>
<gene>
    <name evidence="2" type="ORF">HNQ64_003673</name>
</gene>
<sequence>MSGAFAAYSLGTIFPFIAMPPPPPDRPVIDEILRPSGKAGAGSNLGKESEVARFLAKWLDNWLRIPGTNFKVGLDPILALFPGVGSALASGGGLLILVESIRAGISFPVLLRMGGNMLLNTLFDFLPVGGPVVSAFFKSNVRNLRLLQAWQAGQQQTVKRSTTRMFVFLGVLVVFLIALLVGLFTFYVWLLQATGLVK</sequence>
<dbReference type="PANTHER" id="PTHR35519:SF2">
    <property type="entry name" value="PH DOMAIN PROTEIN"/>
    <property type="match status" value="1"/>
</dbReference>
<dbReference type="InterPro" id="IPR025187">
    <property type="entry name" value="DUF4112"/>
</dbReference>
<dbReference type="EMBL" id="JACHIF010000008">
    <property type="protein sequence ID" value="MBB5039401.1"/>
    <property type="molecule type" value="Genomic_DNA"/>
</dbReference>
<dbReference type="PANTHER" id="PTHR35519">
    <property type="entry name" value="MEMBRANE PROTEINS"/>
    <property type="match status" value="1"/>
</dbReference>
<reference evidence="2 3" key="1">
    <citation type="submission" date="2020-08" db="EMBL/GenBank/DDBJ databases">
        <title>Genomic Encyclopedia of Type Strains, Phase IV (KMG-IV): sequencing the most valuable type-strain genomes for metagenomic binning, comparative biology and taxonomic classification.</title>
        <authorList>
            <person name="Goeker M."/>
        </authorList>
    </citation>
    <scope>NUCLEOTIDE SEQUENCE [LARGE SCALE GENOMIC DNA]</scope>
    <source>
        <strain evidence="2 3">DSM 12251</strain>
    </source>
</reference>
<dbReference type="Pfam" id="PF13430">
    <property type="entry name" value="DUF4112"/>
    <property type="match status" value="1"/>
</dbReference>
<keyword evidence="1" id="KW-0812">Transmembrane</keyword>
<protein>
    <submittedName>
        <fullName evidence="2">Nitrate reductase NapE component</fullName>
    </submittedName>
</protein>
<name>A0A7W7YNC9_9BACT</name>